<dbReference type="PANTHER" id="PTHR24179:SF21">
    <property type="entry name" value="MYOSIN BINDING SUBUNIT, ISOFORM O"/>
    <property type="match status" value="1"/>
</dbReference>
<keyword evidence="4" id="KW-0040">ANK repeat</keyword>
<feature type="non-terminal residue" evidence="5">
    <location>
        <position position="1"/>
    </location>
</feature>
<dbReference type="Gene3D" id="1.25.40.20">
    <property type="entry name" value="Ankyrin repeat-containing domain"/>
    <property type="match status" value="1"/>
</dbReference>
<evidence type="ECO:0000313" key="5">
    <source>
        <dbReference type="EMBL" id="CAG2064947.1"/>
    </source>
</evidence>
<reference evidence="5" key="1">
    <citation type="submission" date="2021-03" db="EMBL/GenBank/DDBJ databases">
        <authorList>
            <person name="Tran Van P."/>
        </authorList>
    </citation>
    <scope>NUCLEOTIDE SEQUENCE</scope>
</reference>
<dbReference type="PROSITE" id="PS50088">
    <property type="entry name" value="ANK_REPEAT"/>
    <property type="match status" value="2"/>
</dbReference>
<dbReference type="InterPro" id="IPR002110">
    <property type="entry name" value="Ankyrin_rpt"/>
</dbReference>
<evidence type="ECO:0000256" key="1">
    <source>
        <dbReference type="ARBA" id="ARBA00022473"/>
    </source>
</evidence>
<evidence type="ECO:0000256" key="2">
    <source>
        <dbReference type="ARBA" id="ARBA00022737"/>
    </source>
</evidence>
<name>A0ABN7PHI9_TIMPD</name>
<keyword evidence="6" id="KW-1185">Reference proteome</keyword>
<dbReference type="SMART" id="SM00248">
    <property type="entry name" value="ANK"/>
    <property type="match status" value="2"/>
</dbReference>
<gene>
    <name evidence="5" type="ORF">TPAB3V08_LOCUS11891</name>
</gene>
<dbReference type="PANTHER" id="PTHR24179">
    <property type="entry name" value="PROTEIN PHOSPHATASE 1 REGULATORY SUBUNIT 12"/>
    <property type="match status" value="1"/>
</dbReference>
<keyword evidence="2" id="KW-0677">Repeat</keyword>
<dbReference type="SUPFAM" id="SSF48403">
    <property type="entry name" value="Ankyrin repeat"/>
    <property type="match status" value="1"/>
</dbReference>
<comment type="caution">
    <text evidence="5">The sequence shown here is derived from an EMBL/GenBank/DDBJ whole genome shotgun (WGS) entry which is preliminary data.</text>
</comment>
<dbReference type="PROSITE" id="PS50297">
    <property type="entry name" value="ANK_REP_REGION"/>
    <property type="match status" value="1"/>
</dbReference>
<accession>A0ABN7PHI9</accession>
<comment type="similarity">
    <text evidence="3">Belongs to the NRARP family.</text>
</comment>
<evidence type="ECO:0000256" key="4">
    <source>
        <dbReference type="PROSITE-ProRule" id="PRU00023"/>
    </source>
</evidence>
<dbReference type="InterPro" id="IPR051226">
    <property type="entry name" value="PP1_Regulatory_Subunit"/>
</dbReference>
<dbReference type="InterPro" id="IPR036770">
    <property type="entry name" value="Ankyrin_rpt-contain_sf"/>
</dbReference>
<feature type="repeat" description="ANK" evidence="4">
    <location>
        <begin position="26"/>
        <end position="58"/>
    </location>
</feature>
<dbReference type="EMBL" id="CAJPIN010038306">
    <property type="protein sequence ID" value="CAG2064947.1"/>
    <property type="molecule type" value="Genomic_DNA"/>
</dbReference>
<evidence type="ECO:0000313" key="6">
    <source>
        <dbReference type="Proteomes" id="UP001153148"/>
    </source>
</evidence>
<feature type="repeat" description="ANK" evidence="4">
    <location>
        <begin position="1"/>
        <end position="25"/>
    </location>
</feature>
<keyword evidence="1" id="KW-0217">Developmental protein</keyword>
<sequence>ACIDNNLEMVEFLVKNGADLNRGDNDGWTALHATSNCGFVSIARYLIENGANVAAVNSDAELPIDVAASDDMEDLLQEYITAQGKLAHKDQVASTTNRFQQFHFLHTIIHTIYLPPL</sequence>
<protein>
    <submittedName>
        <fullName evidence="5">Uncharacterized protein</fullName>
    </submittedName>
</protein>
<dbReference type="Pfam" id="PF12796">
    <property type="entry name" value="Ank_2"/>
    <property type="match status" value="1"/>
</dbReference>
<organism evidence="5 6">
    <name type="scientific">Timema podura</name>
    <name type="common">Walking stick</name>
    <dbReference type="NCBI Taxonomy" id="61482"/>
    <lineage>
        <taxon>Eukaryota</taxon>
        <taxon>Metazoa</taxon>
        <taxon>Ecdysozoa</taxon>
        <taxon>Arthropoda</taxon>
        <taxon>Hexapoda</taxon>
        <taxon>Insecta</taxon>
        <taxon>Pterygota</taxon>
        <taxon>Neoptera</taxon>
        <taxon>Polyneoptera</taxon>
        <taxon>Phasmatodea</taxon>
        <taxon>Timematodea</taxon>
        <taxon>Timematoidea</taxon>
        <taxon>Timematidae</taxon>
        <taxon>Timema</taxon>
    </lineage>
</organism>
<proteinExistence type="inferred from homology"/>
<evidence type="ECO:0000256" key="3">
    <source>
        <dbReference type="ARBA" id="ARBA00038386"/>
    </source>
</evidence>
<dbReference type="Proteomes" id="UP001153148">
    <property type="component" value="Unassembled WGS sequence"/>
</dbReference>